<name>A0A2T6ZS99_TUBBO</name>
<comment type="caution">
    <text evidence="2">The sequence shown here is derived from an EMBL/GenBank/DDBJ whole genome shotgun (WGS) entry which is preliminary data.</text>
</comment>
<evidence type="ECO:0000256" key="1">
    <source>
        <dbReference type="SAM" id="Coils"/>
    </source>
</evidence>
<evidence type="ECO:0000313" key="2">
    <source>
        <dbReference type="EMBL" id="PUU78347.1"/>
    </source>
</evidence>
<proteinExistence type="predicted"/>
<keyword evidence="3" id="KW-1185">Reference proteome</keyword>
<dbReference type="AlphaFoldDB" id="A0A2T6ZS99"/>
<accession>A0A2T6ZS99</accession>
<feature type="coiled-coil region" evidence="1">
    <location>
        <begin position="98"/>
        <end position="132"/>
    </location>
</feature>
<keyword evidence="1" id="KW-0175">Coiled coil</keyword>
<dbReference type="STRING" id="42251.A0A2T6ZS99"/>
<dbReference type="EMBL" id="NESQ01000122">
    <property type="protein sequence ID" value="PUU78347.1"/>
    <property type="molecule type" value="Genomic_DNA"/>
</dbReference>
<protein>
    <submittedName>
        <fullName evidence="2">Uncharacterized protein</fullName>
    </submittedName>
</protein>
<organism evidence="2 3">
    <name type="scientific">Tuber borchii</name>
    <name type="common">White truffle</name>
    <dbReference type="NCBI Taxonomy" id="42251"/>
    <lineage>
        <taxon>Eukaryota</taxon>
        <taxon>Fungi</taxon>
        <taxon>Dikarya</taxon>
        <taxon>Ascomycota</taxon>
        <taxon>Pezizomycotina</taxon>
        <taxon>Pezizomycetes</taxon>
        <taxon>Pezizales</taxon>
        <taxon>Tuberaceae</taxon>
        <taxon>Tuber</taxon>
    </lineage>
</organism>
<reference evidence="2 3" key="1">
    <citation type="submission" date="2017-04" db="EMBL/GenBank/DDBJ databases">
        <title>Draft genome sequence of Tuber borchii Vittad., a whitish edible truffle.</title>
        <authorList>
            <consortium name="DOE Joint Genome Institute"/>
            <person name="Murat C."/>
            <person name="Kuo A."/>
            <person name="Barry K.W."/>
            <person name="Clum A."/>
            <person name="Dockter R.B."/>
            <person name="Fauchery L."/>
            <person name="Iotti M."/>
            <person name="Kohler A."/>
            <person name="Labutti K."/>
            <person name="Lindquist E.A."/>
            <person name="Lipzen A."/>
            <person name="Ohm R.A."/>
            <person name="Wang M."/>
            <person name="Grigoriev I.V."/>
            <person name="Zambonelli A."/>
            <person name="Martin F.M."/>
        </authorList>
    </citation>
    <scope>NUCLEOTIDE SEQUENCE [LARGE SCALE GENOMIC DNA]</scope>
    <source>
        <strain evidence="2 3">Tbo3840</strain>
    </source>
</reference>
<dbReference type="Proteomes" id="UP000244722">
    <property type="component" value="Unassembled WGS sequence"/>
</dbReference>
<sequence>MEAELTSGNLEKYTLFSERLGALVAQLHSTRGEHAVETSRMAGELKGAEYCVAELLQSDSSTISSVEGQLATKKAFLVELQAALGATRVRGCKEKTLNKELLEKASVLDMEASEAKKELVENTASVEKSEKEVKDLRGSMEADHKAMELIYRVEADDPKRDIKSLKDKLGAGESIAREKSDLEAEMKQLKVQVSSFEELTKPQESAIKIAIKGSKGLAATLKEQSGSTQALVEGEVALTNSQNESAVKMRVIEAELSFEFVIRTAAKGARRDGRPIIWDHEWHISKESKGIMSEIHRLCDELWENPLQEVWPDEFARPIWLQTPMLVKRLFRWNISKEPKAILSEIHRLCDELRENQLREVEPTEFAIPIWLQTPMLVKRLFR</sequence>
<evidence type="ECO:0000313" key="3">
    <source>
        <dbReference type="Proteomes" id="UP000244722"/>
    </source>
</evidence>
<gene>
    <name evidence="2" type="ORF">B9Z19DRAFT_1126939</name>
</gene>
<feature type="coiled-coil region" evidence="1">
    <location>
        <begin position="172"/>
        <end position="199"/>
    </location>
</feature>